<evidence type="ECO:0000313" key="2">
    <source>
        <dbReference type="EMBL" id="AFM04770.1"/>
    </source>
</evidence>
<accession>I4ALD5</accession>
<dbReference type="Pfam" id="PF18950">
    <property type="entry name" value="DUF5694"/>
    <property type="match status" value="1"/>
</dbReference>
<evidence type="ECO:0000256" key="1">
    <source>
        <dbReference type="SAM" id="SignalP"/>
    </source>
</evidence>
<evidence type="ECO:0008006" key="4">
    <source>
        <dbReference type="Google" id="ProtNLM"/>
    </source>
</evidence>
<dbReference type="OrthoDB" id="661563at2"/>
<protein>
    <recommendedName>
        <fullName evidence="4">TraB/GumN family protein</fullName>
    </recommendedName>
</protein>
<keyword evidence="3" id="KW-1185">Reference proteome</keyword>
<sequence length="282" mass="32631" precursor="true">MKTIVFALSMCLFFTSFSIIAQNPNQEKPTEVLLFGTFHFHNPGLDVAKTKSFDIESEESQKELEEITDKIKIYNPSKIFVEWTYNEQEKLDSLYDLYVAGTYFDNPKLSSFYKKNEIFQLAFRAAKKLGHKKVYAMDYSNTNFPFDSLMQVAKEDNQTALQEEILQVIQEFSTDFDAQIDAQKSLKEIIYYTNSSDLRQKDLSLYTQIITKVGNKDNFVGAYLASEWYRRNLYMLSVMQKQITKKDEKVMILLGSGHVALINEIISTHSNLKGVELQDVLD</sequence>
<proteinExistence type="predicted"/>
<dbReference type="AlphaFoldDB" id="I4ALD5"/>
<name>I4ALD5_BERLS</name>
<dbReference type="HOGENOM" id="CLU_070500_1_0_10"/>
<dbReference type="RefSeq" id="WP_014798207.1">
    <property type="nucleotide sequence ID" value="NC_018018.1"/>
</dbReference>
<gene>
    <name evidence="2" type="ordered locus">Fleli_2403</name>
</gene>
<evidence type="ECO:0000313" key="3">
    <source>
        <dbReference type="Proteomes" id="UP000006054"/>
    </source>
</evidence>
<organism evidence="2 3">
    <name type="scientific">Bernardetia litoralis (strain ATCC 23117 / DSM 6794 / NBRC 15988 / NCIMB 1366 / Fx l1 / Sio-4)</name>
    <name type="common">Flexibacter litoralis</name>
    <dbReference type="NCBI Taxonomy" id="880071"/>
    <lineage>
        <taxon>Bacteria</taxon>
        <taxon>Pseudomonadati</taxon>
        <taxon>Bacteroidota</taxon>
        <taxon>Cytophagia</taxon>
        <taxon>Cytophagales</taxon>
        <taxon>Bernardetiaceae</taxon>
        <taxon>Bernardetia</taxon>
    </lineage>
</organism>
<dbReference type="KEGG" id="fli:Fleli_2403"/>
<dbReference type="InterPro" id="IPR043749">
    <property type="entry name" value="DUF5694"/>
</dbReference>
<dbReference type="STRING" id="880071.Fleli_2403"/>
<feature type="signal peptide" evidence="1">
    <location>
        <begin position="1"/>
        <end position="21"/>
    </location>
</feature>
<reference evidence="3" key="1">
    <citation type="submission" date="2012-06" db="EMBL/GenBank/DDBJ databases">
        <title>The complete genome of Flexibacter litoralis DSM 6794.</title>
        <authorList>
            <person name="Lucas S."/>
            <person name="Copeland A."/>
            <person name="Lapidus A."/>
            <person name="Glavina del Rio T."/>
            <person name="Dalin E."/>
            <person name="Tice H."/>
            <person name="Bruce D."/>
            <person name="Goodwin L."/>
            <person name="Pitluck S."/>
            <person name="Peters L."/>
            <person name="Ovchinnikova G."/>
            <person name="Lu M."/>
            <person name="Kyrpides N."/>
            <person name="Mavromatis K."/>
            <person name="Ivanova N."/>
            <person name="Brettin T."/>
            <person name="Detter J.C."/>
            <person name="Han C."/>
            <person name="Larimer F."/>
            <person name="Land M."/>
            <person name="Hauser L."/>
            <person name="Markowitz V."/>
            <person name="Cheng J.-F."/>
            <person name="Hugenholtz P."/>
            <person name="Woyke T."/>
            <person name="Wu D."/>
            <person name="Spring S."/>
            <person name="Lang E."/>
            <person name="Kopitz M."/>
            <person name="Brambilla E."/>
            <person name="Klenk H.-P."/>
            <person name="Eisen J.A."/>
        </authorList>
    </citation>
    <scope>NUCLEOTIDE SEQUENCE [LARGE SCALE GENOMIC DNA]</scope>
    <source>
        <strain evidence="3">ATCC 23117 / DSM 6794 / NBRC 15988 / NCIMB 1366 / Sio-4</strain>
    </source>
</reference>
<feature type="chain" id="PRO_5003685441" description="TraB/GumN family protein" evidence="1">
    <location>
        <begin position="22"/>
        <end position="282"/>
    </location>
</feature>
<dbReference type="PATRIC" id="fig|880071.3.peg.2389"/>
<dbReference type="EMBL" id="CP003345">
    <property type="protein sequence ID" value="AFM04770.1"/>
    <property type="molecule type" value="Genomic_DNA"/>
</dbReference>
<dbReference type="eggNOG" id="ENOG5032SV6">
    <property type="taxonomic scope" value="Bacteria"/>
</dbReference>
<dbReference type="Proteomes" id="UP000006054">
    <property type="component" value="Chromosome"/>
</dbReference>
<keyword evidence="1" id="KW-0732">Signal</keyword>